<feature type="region of interest" description="Disordered" evidence="3">
    <location>
        <begin position="51"/>
        <end position="82"/>
    </location>
</feature>
<evidence type="ECO:0000259" key="4">
    <source>
        <dbReference type="PROSITE" id="PS01031"/>
    </source>
</evidence>
<protein>
    <recommendedName>
        <fullName evidence="4">SHSP domain-containing protein</fullName>
    </recommendedName>
</protein>
<evidence type="ECO:0000313" key="6">
    <source>
        <dbReference type="Proteomes" id="UP000663864"/>
    </source>
</evidence>
<dbReference type="PANTHER" id="PTHR45640:SF26">
    <property type="entry name" value="RE23625P"/>
    <property type="match status" value="1"/>
</dbReference>
<dbReference type="GO" id="GO:0051082">
    <property type="term" value="F:unfolded protein binding"/>
    <property type="evidence" value="ECO:0007669"/>
    <property type="project" value="TreeGrafter"/>
</dbReference>
<dbReference type="Pfam" id="PF00011">
    <property type="entry name" value="HSP20"/>
    <property type="match status" value="1"/>
</dbReference>
<dbReference type="CDD" id="cd06464">
    <property type="entry name" value="ACD_sHsps-like"/>
    <property type="match status" value="1"/>
</dbReference>
<dbReference type="AlphaFoldDB" id="A0A813SEZ1"/>
<dbReference type="PANTHER" id="PTHR45640">
    <property type="entry name" value="HEAT SHOCK PROTEIN HSP-12.2-RELATED"/>
    <property type="match status" value="1"/>
</dbReference>
<dbReference type="InterPro" id="IPR001436">
    <property type="entry name" value="Alpha-crystallin/sHSP_animal"/>
</dbReference>
<dbReference type="InterPro" id="IPR002068">
    <property type="entry name" value="A-crystallin/Hsp20_dom"/>
</dbReference>
<evidence type="ECO:0000256" key="1">
    <source>
        <dbReference type="PROSITE-ProRule" id="PRU00285"/>
    </source>
</evidence>
<dbReference type="GO" id="GO:0009408">
    <property type="term" value="P:response to heat"/>
    <property type="evidence" value="ECO:0007669"/>
    <property type="project" value="TreeGrafter"/>
</dbReference>
<accession>A0A813SEZ1</accession>
<feature type="compositionally biased region" description="Polar residues" evidence="3">
    <location>
        <begin position="569"/>
        <end position="578"/>
    </location>
</feature>
<evidence type="ECO:0000256" key="3">
    <source>
        <dbReference type="SAM" id="MobiDB-lite"/>
    </source>
</evidence>
<sequence>MYVYVLTNEIKRKFSSSISRPFIGSRRNRDYFNNNLNPSSLSNDYCFSTNSSSESTIPVESEEKNNLSNATTADEQQNFDDPSRQYEEYSYWQPLLNSEQENNQLTALENFEEPQKEQLQQKRSLTNSIPINNQNFDLSDVPEENSSFSSTYSLTDVTIENNNNDNQSYLFTSTPIIPPPTLHSPTASNKIFDTLLSDNNNNNKPLLLPSDNIVDQSSTISTAGSVTDIQRKADIYQLNNMSTLSPLRYSSYLGAGTIISHPYDQQISDEGNKYIIQLRTDEYQENDFTIIPRYSLNQLIIDAKHREEDSLGGYIHRELHKIFNIPKHIDLNRYSYTYNKHTQELTIEMPYIQTISTNTENRNDSSFISPIRNTMESSSYSYGNVNRNISENMLPTVSNRSNYYSDSNNTSGIGTITPDTTLMQSSNATVAPIYESTIGSIKPFDFDLFHRSAFRPQIVPVTSDNTNNDKKLLMSLDLSDYQAEDIKVSVKECELIVKAERKIETDTRKSRTSFFQSTSLPPQTDIEHLQSNYIDGKLIIEAPYIDQNNSERRITNTSSSNNTNQRTNWQTVTESQQKTTDDDPFQKRTETFTELLRLRPF</sequence>
<gene>
    <name evidence="5" type="ORF">ZHD862_LOCUS2163</name>
</gene>
<feature type="domain" description="SHSP" evidence="4">
    <location>
        <begin position="452"/>
        <end position="560"/>
    </location>
</feature>
<name>A0A813SEZ1_9BILA</name>
<dbReference type="GO" id="GO:0042026">
    <property type="term" value="P:protein refolding"/>
    <property type="evidence" value="ECO:0007669"/>
    <property type="project" value="TreeGrafter"/>
</dbReference>
<proteinExistence type="inferred from homology"/>
<dbReference type="GO" id="GO:0005737">
    <property type="term" value="C:cytoplasm"/>
    <property type="evidence" value="ECO:0007669"/>
    <property type="project" value="TreeGrafter"/>
</dbReference>
<dbReference type="GO" id="GO:0005634">
    <property type="term" value="C:nucleus"/>
    <property type="evidence" value="ECO:0007669"/>
    <property type="project" value="TreeGrafter"/>
</dbReference>
<evidence type="ECO:0000256" key="2">
    <source>
        <dbReference type="RuleBase" id="RU003616"/>
    </source>
</evidence>
<dbReference type="PROSITE" id="PS01031">
    <property type="entry name" value="SHSP"/>
    <property type="match status" value="1"/>
</dbReference>
<comment type="caution">
    <text evidence="5">The sequence shown here is derived from an EMBL/GenBank/DDBJ whole genome shotgun (WGS) entry which is preliminary data.</text>
</comment>
<comment type="similarity">
    <text evidence="1 2">Belongs to the small heat shock protein (HSP20) family.</text>
</comment>
<dbReference type="SUPFAM" id="SSF49764">
    <property type="entry name" value="HSP20-like chaperones"/>
    <property type="match status" value="1"/>
</dbReference>
<dbReference type="InterPro" id="IPR008978">
    <property type="entry name" value="HSP20-like_chaperone"/>
</dbReference>
<dbReference type="Gene3D" id="2.60.40.790">
    <property type="match status" value="2"/>
</dbReference>
<feature type="region of interest" description="Disordered" evidence="3">
    <location>
        <begin position="553"/>
        <end position="585"/>
    </location>
</feature>
<feature type="compositionally biased region" description="Polar residues" evidence="3">
    <location>
        <begin position="66"/>
        <end position="80"/>
    </location>
</feature>
<feature type="compositionally biased region" description="Low complexity" evidence="3">
    <location>
        <begin position="555"/>
        <end position="568"/>
    </location>
</feature>
<organism evidence="5 6">
    <name type="scientific">Rotaria sordida</name>
    <dbReference type="NCBI Taxonomy" id="392033"/>
    <lineage>
        <taxon>Eukaryota</taxon>
        <taxon>Metazoa</taxon>
        <taxon>Spiralia</taxon>
        <taxon>Gnathifera</taxon>
        <taxon>Rotifera</taxon>
        <taxon>Eurotatoria</taxon>
        <taxon>Bdelloidea</taxon>
        <taxon>Philodinida</taxon>
        <taxon>Philodinidae</taxon>
        <taxon>Rotaria</taxon>
    </lineage>
</organism>
<dbReference type="EMBL" id="CAJNOT010000041">
    <property type="protein sequence ID" value="CAF0796100.1"/>
    <property type="molecule type" value="Genomic_DNA"/>
</dbReference>
<dbReference type="Proteomes" id="UP000663864">
    <property type="component" value="Unassembled WGS sequence"/>
</dbReference>
<evidence type="ECO:0000313" key="5">
    <source>
        <dbReference type="EMBL" id="CAF0796100.1"/>
    </source>
</evidence>
<reference evidence="5" key="1">
    <citation type="submission" date="2021-02" db="EMBL/GenBank/DDBJ databases">
        <authorList>
            <person name="Nowell W R."/>
        </authorList>
    </citation>
    <scope>NUCLEOTIDE SEQUENCE</scope>
</reference>